<gene>
    <name evidence="2" type="ORF">F2Q69_00015804</name>
</gene>
<evidence type="ECO:0000313" key="2">
    <source>
        <dbReference type="EMBL" id="KAF3557549.1"/>
    </source>
</evidence>
<name>A0A8S9R3I8_BRACR</name>
<keyword evidence="1" id="KW-0812">Transmembrane</keyword>
<dbReference type="AlphaFoldDB" id="A0A8S9R3I8"/>
<comment type="caution">
    <text evidence="2">The sequence shown here is derived from an EMBL/GenBank/DDBJ whole genome shotgun (WGS) entry which is preliminary data.</text>
</comment>
<reference evidence="2" key="1">
    <citation type="submission" date="2019-12" db="EMBL/GenBank/DDBJ databases">
        <title>Genome sequencing and annotation of Brassica cretica.</title>
        <authorList>
            <person name="Studholme D.J."/>
            <person name="Sarris P."/>
        </authorList>
    </citation>
    <scope>NUCLEOTIDE SEQUENCE</scope>
    <source>
        <strain evidence="2">PFS-109/04</strain>
        <tissue evidence="2">Leaf</tissue>
    </source>
</reference>
<keyword evidence="1" id="KW-1133">Transmembrane helix</keyword>
<evidence type="ECO:0000256" key="1">
    <source>
        <dbReference type="SAM" id="Phobius"/>
    </source>
</evidence>
<keyword evidence="1" id="KW-0472">Membrane</keyword>
<dbReference type="EMBL" id="QGKX02000996">
    <property type="protein sequence ID" value="KAF3557549.1"/>
    <property type="molecule type" value="Genomic_DNA"/>
</dbReference>
<sequence>MKLTRERGRVLRGRCGGGEGMELWHCGGVEERRWSLGFLTVRMRDSRALGCCGSNRKEEVQGVREVRGTGEMVEKELERGKEGTLILILTVASLISVYGILNPLNSIQFQVTITSIYMCRLLPVNLHTY</sequence>
<dbReference type="Proteomes" id="UP000712600">
    <property type="component" value="Unassembled WGS sequence"/>
</dbReference>
<evidence type="ECO:0000313" key="3">
    <source>
        <dbReference type="Proteomes" id="UP000712600"/>
    </source>
</evidence>
<organism evidence="2 3">
    <name type="scientific">Brassica cretica</name>
    <name type="common">Mustard</name>
    <dbReference type="NCBI Taxonomy" id="69181"/>
    <lineage>
        <taxon>Eukaryota</taxon>
        <taxon>Viridiplantae</taxon>
        <taxon>Streptophyta</taxon>
        <taxon>Embryophyta</taxon>
        <taxon>Tracheophyta</taxon>
        <taxon>Spermatophyta</taxon>
        <taxon>Magnoliopsida</taxon>
        <taxon>eudicotyledons</taxon>
        <taxon>Gunneridae</taxon>
        <taxon>Pentapetalae</taxon>
        <taxon>rosids</taxon>
        <taxon>malvids</taxon>
        <taxon>Brassicales</taxon>
        <taxon>Brassicaceae</taxon>
        <taxon>Brassiceae</taxon>
        <taxon>Brassica</taxon>
    </lineage>
</organism>
<feature type="transmembrane region" description="Helical" evidence="1">
    <location>
        <begin position="84"/>
        <end position="101"/>
    </location>
</feature>
<proteinExistence type="predicted"/>
<accession>A0A8S9R3I8</accession>
<protein>
    <submittedName>
        <fullName evidence="2">Uncharacterized protein</fullName>
    </submittedName>
</protein>